<dbReference type="EMBL" id="VSSQ01113947">
    <property type="protein sequence ID" value="MPN50097.1"/>
    <property type="molecule type" value="Genomic_DNA"/>
</dbReference>
<reference evidence="1" key="1">
    <citation type="submission" date="2019-08" db="EMBL/GenBank/DDBJ databases">
        <authorList>
            <person name="Kucharzyk K."/>
            <person name="Murdoch R.W."/>
            <person name="Higgins S."/>
            <person name="Loffler F."/>
        </authorList>
    </citation>
    <scope>NUCLEOTIDE SEQUENCE</scope>
</reference>
<gene>
    <name evidence="1" type="ORF">SDC9_197723</name>
</gene>
<protein>
    <recommendedName>
        <fullName evidence="2">Stage V sporulation protein SpoVM</fullName>
    </recommendedName>
</protein>
<organism evidence="1">
    <name type="scientific">bioreactor metagenome</name>
    <dbReference type="NCBI Taxonomy" id="1076179"/>
    <lineage>
        <taxon>unclassified sequences</taxon>
        <taxon>metagenomes</taxon>
        <taxon>ecological metagenomes</taxon>
    </lineage>
</organism>
<proteinExistence type="predicted"/>
<sequence length="30" mass="3476">MKIVIVKSPKLFSGLLRKLFGIKKQTYIEP</sequence>
<dbReference type="NCBIfam" id="NF033436">
    <property type="entry name" value="SpoVM_broad"/>
    <property type="match status" value="1"/>
</dbReference>
<accession>A0A645IFN6</accession>
<name>A0A645IFN6_9ZZZZ</name>
<dbReference type="AlphaFoldDB" id="A0A645IFN6"/>
<comment type="caution">
    <text evidence="1">The sequence shown here is derived from an EMBL/GenBank/DDBJ whole genome shotgun (WGS) entry which is preliminary data.</text>
</comment>
<evidence type="ECO:0008006" key="2">
    <source>
        <dbReference type="Google" id="ProtNLM"/>
    </source>
</evidence>
<evidence type="ECO:0000313" key="1">
    <source>
        <dbReference type="EMBL" id="MPN50097.1"/>
    </source>
</evidence>